<dbReference type="SUPFAM" id="SSF49373">
    <property type="entry name" value="Invasin/intimin cell-adhesion fragments"/>
    <property type="match status" value="1"/>
</dbReference>
<dbReference type="Gene3D" id="2.60.40.10">
    <property type="entry name" value="Immunoglobulins"/>
    <property type="match status" value="2"/>
</dbReference>
<evidence type="ECO:0000256" key="2">
    <source>
        <dbReference type="ARBA" id="ARBA00022670"/>
    </source>
</evidence>
<evidence type="ECO:0000256" key="1">
    <source>
        <dbReference type="ARBA" id="ARBA00006067"/>
    </source>
</evidence>
<keyword evidence="4" id="KW-0843">Virulence</keyword>
<dbReference type="EMBL" id="JQZV01000003">
    <property type="protein sequence ID" value="KGN93419.1"/>
    <property type="molecule type" value="Genomic_DNA"/>
</dbReference>
<evidence type="ECO:0000256" key="3">
    <source>
        <dbReference type="ARBA" id="ARBA00022807"/>
    </source>
</evidence>
<dbReference type="Gene3D" id="3.40.30.10">
    <property type="entry name" value="Glutaredoxin"/>
    <property type="match status" value="1"/>
</dbReference>
<keyword evidence="3" id="KW-0378">Hydrolase</keyword>
<evidence type="ECO:0008006" key="7">
    <source>
        <dbReference type="Google" id="ProtNLM"/>
    </source>
</evidence>
<comment type="caution">
    <text evidence="5">The sequence shown here is derived from an EMBL/GenBank/DDBJ whole genome shotgun (WGS) entry which is preliminary data.</text>
</comment>
<gene>
    <name evidence="5" type="ORF">HQ43_01945</name>
</gene>
<dbReference type="InterPro" id="IPR036249">
    <property type="entry name" value="Thioredoxin-like_sf"/>
</dbReference>
<dbReference type="InterPro" id="IPR008964">
    <property type="entry name" value="Invasin/intimin_cell_adhesion"/>
</dbReference>
<dbReference type="Pfam" id="PF11551">
    <property type="entry name" value="Omp28"/>
    <property type="match status" value="1"/>
</dbReference>
<accession>A0ABR4XNN3</accession>
<comment type="similarity">
    <text evidence="1">Belongs to the peptidase C25 family.</text>
</comment>
<dbReference type="SUPFAM" id="SSF52833">
    <property type="entry name" value="Thioredoxin-like"/>
    <property type="match status" value="1"/>
</dbReference>
<keyword evidence="6" id="KW-1185">Reference proteome</keyword>
<dbReference type="Proteomes" id="UP000030101">
    <property type="component" value="Unassembled WGS sequence"/>
</dbReference>
<proteinExistence type="inferred from homology"/>
<evidence type="ECO:0000313" key="5">
    <source>
        <dbReference type="EMBL" id="KGN93419.1"/>
    </source>
</evidence>
<organism evidence="5 6">
    <name type="scientific">Porphyromonas canoris</name>
    <dbReference type="NCBI Taxonomy" id="36875"/>
    <lineage>
        <taxon>Bacteria</taxon>
        <taxon>Pseudomonadati</taxon>
        <taxon>Bacteroidota</taxon>
        <taxon>Bacteroidia</taxon>
        <taxon>Bacteroidales</taxon>
        <taxon>Porphyromonadaceae</taxon>
        <taxon>Porphyromonas</taxon>
    </lineage>
</organism>
<reference evidence="5 6" key="1">
    <citation type="submission" date="2014-08" db="EMBL/GenBank/DDBJ databases">
        <title>Porphyromonas canoris strain:OH2762 Genome sequencing.</title>
        <authorList>
            <person name="Wallis C."/>
            <person name="Deusch O."/>
            <person name="O'Flynn C."/>
            <person name="Davis I."/>
            <person name="Jospin G."/>
            <person name="Darling A.E."/>
            <person name="Coil D.A."/>
            <person name="Alexiev A."/>
            <person name="Horsfall A."/>
            <person name="Kirkwood N."/>
            <person name="Harris S."/>
            <person name="Eisen J.A."/>
        </authorList>
    </citation>
    <scope>NUCLEOTIDE SEQUENCE [LARGE SCALE GENOMIC DNA]</scope>
    <source>
        <strain evidence="6">COT-108 OH2762</strain>
    </source>
</reference>
<keyword evidence="3" id="KW-0788">Thiol protease</keyword>
<dbReference type="InterPro" id="IPR013783">
    <property type="entry name" value="Ig-like_fold"/>
</dbReference>
<dbReference type="InterPro" id="IPR021615">
    <property type="entry name" value="Omp28"/>
</dbReference>
<evidence type="ECO:0000256" key="4">
    <source>
        <dbReference type="ARBA" id="ARBA00023026"/>
    </source>
</evidence>
<keyword evidence="2" id="KW-0645">Protease</keyword>
<dbReference type="RefSeq" id="WP_036788891.1">
    <property type="nucleotide sequence ID" value="NZ_JQZV01000003.1"/>
</dbReference>
<name>A0ABR4XNN3_9PORP</name>
<evidence type="ECO:0000313" key="6">
    <source>
        <dbReference type="Proteomes" id="UP000030101"/>
    </source>
</evidence>
<sequence length="568" mass="62974">MLLSVGCSKNQNNEVKKLTLTLSADKATFVADNTDVVTFKVIDQDNKDVSSNVTIKVNNNAINGNTFKTDKAGTYKVVASLDKTVSNEITITAQKSDELEKEKTLVLTSDKASILADGKDKITFTVKKKDGTDITSDPKTKIRVDGVGITGNTYICASAKEYKAIAYYEEEESNELVFQANLAQAIKLEADVIKVNLDDSPKITFKVSDKDGKDITKDSEIFYEEKTLEGNVFAPTSAGDFTFKARYQGNISNIVKITVVAPISNFFIKLDKERFTADGEDIASFMCFDADQNDKDITELVTFEVDGKDIESNYITSRQKKTFLVKAKLKGRTSQPVSITAVDEFEPTSRLYVEDFTGLWCPYCPRYLFMMEDATKESKIVGLALHIDDKWNSPECKKIANKLKVPGYPSIALYRDKFYKQGGDVQTLLTHRKPTTDVGISMKTDVVGEEVVADVKIKATKDMKKIKCVAILFENKLEGWQRNALGQSNGLPNPFKSEHSHVYRTSHGGATFGNPIELTANKTLSQTFKFTMKGDWKKENCGVAILITTEDDKVINAQRANVGSGCGF</sequence>
<protein>
    <recommendedName>
        <fullName evidence="7">Outer membrane protein Omp28</fullName>
    </recommendedName>
</protein>